<dbReference type="Pfam" id="PF00144">
    <property type="entry name" value="Beta-lactamase"/>
    <property type="match status" value="1"/>
</dbReference>
<sequence length="480" mass="53788">MQLVDQGQTSLQDNIEKYLDGYRLTNPFGTPVTIENVLTHTTGFEVREPTDASYLLDSSRRPISLKESVFDVFPPVVRMPGESYMYDNFASRLQGYIVQQVSGEPFQSYMQKHVFGPIGMTSSSFKLNKGLVERLVTSYDMEGSVLLYSLYFSAENESRVMLPYDIIFENKENNSLAFRKQLEKDGIEFVHYPVEAIRVTGVFGSGGQEGRSLLLLPAEQLRSSDAKMDIPRQGEAIWYKGQKKAVSIEQGIAHYPQEVHVGSGGSDSVIHIAEGIDRYAVNFHLSGRQLVMREAELHAIRKRMPASSGQDVVRLDAFQIENASERAAASRLYAKFAKTYSASAPDFYAYYQESLRKFGLIIFIAGFLGLIFLIATGSILYFKQMTEAEQERGVYTILRQLGFSEREIMGGIVRKQLFVFTIPLAIGLVHSSFAVKAASALTLSDIAFPAAMAMAIYTVIYFAFAILTIGYYRRVVRLAL</sequence>
<evidence type="ECO:0000256" key="4">
    <source>
        <dbReference type="ARBA" id="ARBA00022989"/>
    </source>
</evidence>
<feature type="transmembrane region" description="Helical" evidence="6">
    <location>
        <begin position="358"/>
        <end position="382"/>
    </location>
</feature>
<evidence type="ECO:0000256" key="5">
    <source>
        <dbReference type="ARBA" id="ARBA00023136"/>
    </source>
</evidence>
<keyword evidence="5 6" id="KW-0472">Membrane</keyword>
<reference evidence="9 10" key="1">
    <citation type="submission" date="2020-08" db="EMBL/GenBank/DDBJ databases">
        <title>Genomic Encyclopedia of Type Strains, Phase III (KMG-III): the genomes of soil and plant-associated and newly described type strains.</title>
        <authorList>
            <person name="Whitman W."/>
        </authorList>
    </citation>
    <scope>NUCLEOTIDE SEQUENCE [LARGE SCALE GENOMIC DNA]</scope>
    <source>
        <strain evidence="9 10">CECT 8234</strain>
    </source>
</reference>
<evidence type="ECO:0000256" key="6">
    <source>
        <dbReference type="SAM" id="Phobius"/>
    </source>
</evidence>
<evidence type="ECO:0000256" key="2">
    <source>
        <dbReference type="ARBA" id="ARBA00022475"/>
    </source>
</evidence>
<evidence type="ECO:0000259" key="8">
    <source>
        <dbReference type="Pfam" id="PF02687"/>
    </source>
</evidence>
<dbReference type="EMBL" id="JACHXW010000003">
    <property type="protein sequence ID" value="MBB3151449.1"/>
    <property type="molecule type" value="Genomic_DNA"/>
</dbReference>
<evidence type="ECO:0000313" key="10">
    <source>
        <dbReference type="Proteomes" id="UP000518605"/>
    </source>
</evidence>
<evidence type="ECO:0008006" key="11">
    <source>
        <dbReference type="Google" id="ProtNLM"/>
    </source>
</evidence>
<dbReference type="InterPro" id="IPR012338">
    <property type="entry name" value="Beta-lactam/transpept-like"/>
</dbReference>
<organism evidence="9 10">
    <name type="scientific">Paenibacillus endophyticus</name>
    <dbReference type="NCBI Taxonomy" id="1294268"/>
    <lineage>
        <taxon>Bacteria</taxon>
        <taxon>Bacillati</taxon>
        <taxon>Bacillota</taxon>
        <taxon>Bacilli</taxon>
        <taxon>Bacillales</taxon>
        <taxon>Paenibacillaceae</taxon>
        <taxon>Paenibacillus</taxon>
    </lineage>
</organism>
<dbReference type="AlphaFoldDB" id="A0A7W5G8U5"/>
<dbReference type="InterPro" id="IPR003838">
    <property type="entry name" value="ABC3_permease_C"/>
</dbReference>
<accession>A0A7W5G8U5</accession>
<feature type="transmembrane region" description="Helical" evidence="6">
    <location>
        <begin position="417"/>
        <end position="435"/>
    </location>
</feature>
<keyword evidence="2" id="KW-1003">Cell membrane</keyword>
<dbReference type="Proteomes" id="UP000518605">
    <property type="component" value="Unassembled WGS sequence"/>
</dbReference>
<evidence type="ECO:0000256" key="1">
    <source>
        <dbReference type="ARBA" id="ARBA00004651"/>
    </source>
</evidence>
<keyword evidence="3 6" id="KW-0812">Transmembrane</keyword>
<gene>
    <name evidence="9" type="ORF">FHS16_001492</name>
</gene>
<dbReference type="GO" id="GO:0005886">
    <property type="term" value="C:plasma membrane"/>
    <property type="evidence" value="ECO:0007669"/>
    <property type="project" value="UniProtKB-SubCell"/>
</dbReference>
<protein>
    <recommendedName>
        <fullName evidence="11">Beta-lactamase-related domain-containing protein</fullName>
    </recommendedName>
</protein>
<name>A0A7W5G8U5_9BACL</name>
<proteinExistence type="predicted"/>
<dbReference type="PANTHER" id="PTHR46795:SF3">
    <property type="entry name" value="ABC TRANSPORTER PERMEASE"/>
    <property type="match status" value="1"/>
</dbReference>
<evidence type="ECO:0000313" key="9">
    <source>
        <dbReference type="EMBL" id="MBB3151449.1"/>
    </source>
</evidence>
<feature type="domain" description="ABC3 transporter permease C-terminal" evidence="8">
    <location>
        <begin position="367"/>
        <end position="468"/>
    </location>
</feature>
<dbReference type="InterPro" id="IPR052536">
    <property type="entry name" value="ABC-4_Integral_Memb_Prot"/>
</dbReference>
<keyword evidence="4 6" id="KW-1133">Transmembrane helix</keyword>
<dbReference type="SUPFAM" id="SSF56601">
    <property type="entry name" value="beta-lactamase/transpeptidase-like"/>
    <property type="match status" value="1"/>
</dbReference>
<feature type="domain" description="Beta-lactamase-related" evidence="7">
    <location>
        <begin position="1"/>
        <end position="143"/>
    </location>
</feature>
<evidence type="ECO:0000259" key="7">
    <source>
        <dbReference type="Pfam" id="PF00144"/>
    </source>
</evidence>
<dbReference type="InterPro" id="IPR001466">
    <property type="entry name" value="Beta-lactam-related"/>
</dbReference>
<dbReference type="Pfam" id="PF02687">
    <property type="entry name" value="FtsX"/>
    <property type="match status" value="1"/>
</dbReference>
<comment type="subcellular location">
    <subcellularLocation>
        <location evidence="1">Cell membrane</location>
        <topology evidence="1">Multi-pass membrane protein</topology>
    </subcellularLocation>
</comment>
<comment type="caution">
    <text evidence="9">The sequence shown here is derived from an EMBL/GenBank/DDBJ whole genome shotgun (WGS) entry which is preliminary data.</text>
</comment>
<evidence type="ECO:0000256" key="3">
    <source>
        <dbReference type="ARBA" id="ARBA00022692"/>
    </source>
</evidence>
<keyword evidence="10" id="KW-1185">Reference proteome</keyword>
<dbReference type="PANTHER" id="PTHR46795">
    <property type="entry name" value="ABC TRANSPORTER PERMEASE-RELATED-RELATED"/>
    <property type="match status" value="1"/>
</dbReference>
<feature type="transmembrane region" description="Helical" evidence="6">
    <location>
        <begin position="447"/>
        <end position="472"/>
    </location>
</feature>
<dbReference type="Gene3D" id="3.40.710.10">
    <property type="entry name" value="DD-peptidase/beta-lactamase superfamily"/>
    <property type="match status" value="1"/>
</dbReference>